<reference evidence="4" key="3">
    <citation type="submission" date="2014-09" db="EMBL/GenBank/DDBJ databases">
        <authorList>
            <person name="Magalhaes I.L.F."/>
            <person name="Oliveira U."/>
            <person name="Santos F.R."/>
            <person name="Vidigal T.H.D.A."/>
            <person name="Brescovit A.D."/>
            <person name="Santos A.J."/>
        </authorList>
    </citation>
    <scope>NUCLEOTIDE SEQUENCE</scope>
</reference>
<reference evidence="5" key="4">
    <citation type="journal article" date="2016" name="Gigascience">
        <title>De novo construction of an expanded transcriptome assembly for the western tarnished plant bug, Lygus hesperus.</title>
        <authorList>
            <person name="Tassone E.E."/>
            <person name="Geib S.M."/>
            <person name="Hall B."/>
            <person name="Fabrick J.A."/>
            <person name="Brent C.S."/>
            <person name="Hull J.J."/>
        </authorList>
    </citation>
    <scope>NUCLEOTIDE SEQUENCE</scope>
</reference>
<keyword evidence="1" id="KW-0472">Membrane</keyword>
<evidence type="ECO:0000313" key="2">
    <source>
        <dbReference type="EMBL" id="JAG34146.1"/>
    </source>
</evidence>
<name>A0A0A9Z9U7_LYGHE</name>
<proteinExistence type="predicted"/>
<dbReference type="EMBL" id="GBHO01009458">
    <property type="protein sequence ID" value="JAG34146.1"/>
    <property type="molecule type" value="Transcribed_RNA"/>
</dbReference>
<dbReference type="AlphaFoldDB" id="A0A0A9Z9U7"/>
<dbReference type="EMBL" id="GDHC01015125">
    <property type="protein sequence ID" value="JAQ03504.1"/>
    <property type="molecule type" value="Transcribed_RNA"/>
</dbReference>
<evidence type="ECO:0000313" key="3">
    <source>
        <dbReference type="EMBL" id="JAG42052.1"/>
    </source>
</evidence>
<keyword evidence="1" id="KW-0812">Transmembrane</keyword>
<evidence type="ECO:0000313" key="4">
    <source>
        <dbReference type="EMBL" id="JAG62814.1"/>
    </source>
</evidence>
<feature type="transmembrane region" description="Helical" evidence="1">
    <location>
        <begin position="63"/>
        <end position="83"/>
    </location>
</feature>
<evidence type="ECO:0000313" key="6">
    <source>
        <dbReference type="EMBL" id="JAQ13533.1"/>
    </source>
</evidence>
<accession>A0A0A9Z9U7</accession>
<organism evidence="3">
    <name type="scientific">Lygus hesperus</name>
    <name type="common">Western plant bug</name>
    <dbReference type="NCBI Taxonomy" id="30085"/>
    <lineage>
        <taxon>Eukaryota</taxon>
        <taxon>Metazoa</taxon>
        <taxon>Ecdysozoa</taxon>
        <taxon>Arthropoda</taxon>
        <taxon>Hexapoda</taxon>
        <taxon>Insecta</taxon>
        <taxon>Pterygota</taxon>
        <taxon>Neoptera</taxon>
        <taxon>Paraneoptera</taxon>
        <taxon>Hemiptera</taxon>
        <taxon>Heteroptera</taxon>
        <taxon>Panheteroptera</taxon>
        <taxon>Cimicomorpha</taxon>
        <taxon>Miridae</taxon>
        <taxon>Mirini</taxon>
        <taxon>Lygus</taxon>
    </lineage>
</organism>
<reference evidence="3" key="1">
    <citation type="journal article" date="2014" name="PLoS ONE">
        <title>Transcriptome-Based Identification of ABC Transporters in the Western Tarnished Plant Bug Lygus hesperus.</title>
        <authorList>
            <person name="Hull J.J."/>
            <person name="Chaney K."/>
            <person name="Geib S.M."/>
            <person name="Fabrick J.A."/>
            <person name="Brent C.S."/>
            <person name="Walsh D."/>
            <person name="Lavine L.C."/>
        </authorList>
    </citation>
    <scope>NUCLEOTIDE SEQUENCE</scope>
</reference>
<sequence length="105" mass="12234">MQNQRQPLQPEEGVQPEAPVYRVQMVGNGPMRDYRTIQRAPGLARQMRHGNEPLYCVPMTKCMFIMSIIFTGAIILILFILLVSEFTNRIEIEFTPRTTEIPKYY</sequence>
<keyword evidence="1" id="KW-1133">Transmembrane helix</keyword>
<dbReference type="EMBL" id="GDHC01005096">
    <property type="protein sequence ID" value="JAQ13533.1"/>
    <property type="molecule type" value="Transcribed_RNA"/>
</dbReference>
<dbReference type="EMBL" id="GBHO01001552">
    <property type="protein sequence ID" value="JAG42052.1"/>
    <property type="molecule type" value="Transcribed_RNA"/>
</dbReference>
<reference evidence="3" key="2">
    <citation type="submission" date="2014-07" db="EMBL/GenBank/DDBJ databases">
        <authorList>
            <person name="Hull J."/>
        </authorList>
    </citation>
    <scope>NUCLEOTIDE SEQUENCE</scope>
</reference>
<gene>
    <name evidence="3" type="primary">RASL12_0</name>
    <name evidence="2" type="synonym">RASL12_1</name>
    <name evidence="3" type="ORF">CM83_89787</name>
    <name evidence="2" type="ORF">CM83_89788</name>
    <name evidence="6" type="ORF">g.85837</name>
    <name evidence="5" type="ORF">g.85838</name>
</gene>
<protein>
    <submittedName>
        <fullName evidence="3">Ras-like protein family member 12</fullName>
    </submittedName>
</protein>
<evidence type="ECO:0000313" key="5">
    <source>
        <dbReference type="EMBL" id="JAQ03504.1"/>
    </source>
</evidence>
<dbReference type="EMBL" id="GBRD01003007">
    <property type="protein sequence ID" value="JAG62814.1"/>
    <property type="molecule type" value="Transcribed_RNA"/>
</dbReference>
<evidence type="ECO:0000256" key="1">
    <source>
        <dbReference type="SAM" id="Phobius"/>
    </source>
</evidence>